<dbReference type="PROSITE" id="PS00687">
    <property type="entry name" value="ALDEHYDE_DEHYDR_GLU"/>
    <property type="match status" value="1"/>
</dbReference>
<dbReference type="GO" id="GO:0009450">
    <property type="term" value="P:gamma-aminobutyric acid catabolic process"/>
    <property type="evidence" value="ECO:0007669"/>
    <property type="project" value="TreeGrafter"/>
</dbReference>
<dbReference type="Gene3D" id="3.40.309.10">
    <property type="entry name" value="Aldehyde Dehydrogenase, Chain A, domain 2"/>
    <property type="match status" value="1"/>
</dbReference>
<evidence type="ECO:0000256" key="1">
    <source>
        <dbReference type="ARBA" id="ARBA00009986"/>
    </source>
</evidence>
<evidence type="ECO:0000313" key="8">
    <source>
        <dbReference type="Proteomes" id="UP001369815"/>
    </source>
</evidence>
<dbReference type="Gene3D" id="3.40.605.10">
    <property type="entry name" value="Aldehyde Dehydrogenase, Chain A, domain 1"/>
    <property type="match status" value="1"/>
</dbReference>
<evidence type="ECO:0000256" key="3">
    <source>
        <dbReference type="ARBA" id="ARBA00023002"/>
    </source>
</evidence>
<dbReference type="PANTHER" id="PTHR43353:SF6">
    <property type="entry name" value="CYTOPLASMIC ALDEHYDE DEHYDROGENASE (EUROFUNG)"/>
    <property type="match status" value="1"/>
</dbReference>
<keyword evidence="2" id="KW-0521">NADP</keyword>
<dbReference type="InterPro" id="IPR029510">
    <property type="entry name" value="Ald_DH_CS_GLU"/>
</dbReference>
<evidence type="ECO:0000256" key="2">
    <source>
        <dbReference type="ARBA" id="ARBA00022857"/>
    </source>
</evidence>
<gene>
    <name evidence="7" type="ORF">Daesc_009502</name>
</gene>
<dbReference type="InterPro" id="IPR016163">
    <property type="entry name" value="Ald_DH_C"/>
</dbReference>
<feature type="domain" description="Aldehyde dehydrogenase" evidence="6">
    <location>
        <begin position="19"/>
        <end position="470"/>
    </location>
</feature>
<evidence type="ECO:0000256" key="4">
    <source>
        <dbReference type="PROSITE-ProRule" id="PRU10007"/>
    </source>
</evidence>
<dbReference type="InterPro" id="IPR016162">
    <property type="entry name" value="Ald_DH_N"/>
</dbReference>
<comment type="similarity">
    <text evidence="1 5">Belongs to the aldehyde dehydrogenase family.</text>
</comment>
<proteinExistence type="inferred from homology"/>
<evidence type="ECO:0000259" key="6">
    <source>
        <dbReference type="Pfam" id="PF00171"/>
    </source>
</evidence>
<dbReference type="SUPFAM" id="SSF53720">
    <property type="entry name" value="ALDH-like"/>
    <property type="match status" value="1"/>
</dbReference>
<name>A0AAX6M9U6_9PEZI</name>
<keyword evidence="3 5" id="KW-0560">Oxidoreductase</keyword>
<dbReference type="PANTHER" id="PTHR43353">
    <property type="entry name" value="SUCCINATE-SEMIALDEHYDE DEHYDROGENASE, MITOCHONDRIAL"/>
    <property type="match status" value="1"/>
</dbReference>
<dbReference type="InterPro" id="IPR016161">
    <property type="entry name" value="Ald_DH/histidinol_DH"/>
</dbReference>
<dbReference type="CDD" id="cd07105">
    <property type="entry name" value="ALDH_SaliADH"/>
    <property type="match status" value="1"/>
</dbReference>
<dbReference type="FunFam" id="3.40.605.10:FF:000012">
    <property type="entry name" value="NAD-dependent succinate-semialdehyde dehydrogenase"/>
    <property type="match status" value="1"/>
</dbReference>
<evidence type="ECO:0000256" key="5">
    <source>
        <dbReference type="RuleBase" id="RU003345"/>
    </source>
</evidence>
<comment type="caution">
    <text evidence="7">The sequence shown here is derived from an EMBL/GenBank/DDBJ whole genome shotgun (WGS) entry which is preliminary data.</text>
</comment>
<dbReference type="Pfam" id="PF00171">
    <property type="entry name" value="Aldedh"/>
    <property type="match status" value="1"/>
</dbReference>
<accession>A0AAX6M9U6</accession>
<evidence type="ECO:0000313" key="7">
    <source>
        <dbReference type="EMBL" id="KAK6949425.1"/>
    </source>
</evidence>
<sequence>MSTYTVPFVIGGEDRLVEKTFDIISPDTGKVLHKCGIATEEDARAAIEAATAAGQQWRNTSVSERRDIILRAAEIMIKRKEELATYLLDEVGAERGLADFNLDNGIDMIKDIAGRVSAIEGSIPSCAPGRTALLVKEPYGVVLAMAPWNAPYILGIRSVLFPIAAGCTVVFKGSELSPRSHHAVVSVLNEAGLPKGVLNYIVTDPAHAPSVTESLISNPLVKKINFTGSTAVGKIIAKTAGQYLKPLVLELGGKAPAIVWEDANLDIAAEQCTIGAFVFSGQVCMSTERIIVHKKISQAFKEKLVASIEKIFPAKGDAAVLVSSRGVDKNKVLLKDAVNKGAIILHGNIDATESTKTRMRPIVAGGVTSDMDLYKQESFGMSVSLIEVETEEDALRIANDTEYGLASAVFTEDLKVGLRFARGIETGAVHINNMTVHDEPALPHGGAKESGYGRFNAAAGIQEWVRTKTITWRD</sequence>
<dbReference type="InterPro" id="IPR015590">
    <property type="entry name" value="Aldehyde_DH_dom"/>
</dbReference>
<dbReference type="InterPro" id="IPR050740">
    <property type="entry name" value="Aldehyde_DH_Superfamily"/>
</dbReference>
<dbReference type="GO" id="GO:0004777">
    <property type="term" value="F:succinate-semialdehyde dehydrogenase (NAD+) activity"/>
    <property type="evidence" value="ECO:0007669"/>
    <property type="project" value="TreeGrafter"/>
</dbReference>
<organism evidence="7 8">
    <name type="scientific">Daldinia eschscholtzii</name>
    <dbReference type="NCBI Taxonomy" id="292717"/>
    <lineage>
        <taxon>Eukaryota</taxon>
        <taxon>Fungi</taxon>
        <taxon>Dikarya</taxon>
        <taxon>Ascomycota</taxon>
        <taxon>Pezizomycotina</taxon>
        <taxon>Sordariomycetes</taxon>
        <taxon>Xylariomycetidae</taxon>
        <taxon>Xylariales</taxon>
        <taxon>Hypoxylaceae</taxon>
        <taxon>Daldinia</taxon>
    </lineage>
</organism>
<feature type="active site" evidence="4">
    <location>
        <position position="250"/>
    </location>
</feature>
<dbReference type="AlphaFoldDB" id="A0AAX6M9U6"/>
<reference evidence="7 8" key="1">
    <citation type="journal article" date="2024" name="Front Chem Biol">
        <title>Unveiling the potential of Daldinia eschscholtzii MFLUCC 19-0629 through bioactivity and bioinformatics studies for enhanced sustainable agriculture production.</title>
        <authorList>
            <person name="Brooks S."/>
            <person name="Weaver J.A."/>
            <person name="Klomchit A."/>
            <person name="Alharthi S.A."/>
            <person name="Onlamun T."/>
            <person name="Nurani R."/>
            <person name="Vong T.K."/>
            <person name="Alberti F."/>
            <person name="Greco C."/>
        </authorList>
    </citation>
    <scope>NUCLEOTIDE SEQUENCE [LARGE SCALE GENOMIC DNA]</scope>
    <source>
        <strain evidence="7">MFLUCC 19-0629</strain>
    </source>
</reference>
<keyword evidence="8" id="KW-1185">Reference proteome</keyword>
<dbReference type="EMBL" id="JBANMG010000009">
    <property type="protein sequence ID" value="KAK6949425.1"/>
    <property type="molecule type" value="Genomic_DNA"/>
</dbReference>
<protein>
    <recommendedName>
        <fullName evidence="6">Aldehyde dehydrogenase domain-containing protein</fullName>
    </recommendedName>
</protein>
<dbReference type="Proteomes" id="UP001369815">
    <property type="component" value="Unassembled WGS sequence"/>
</dbReference>